<feature type="transmembrane region" description="Helical" evidence="1">
    <location>
        <begin position="89"/>
        <end position="110"/>
    </location>
</feature>
<keyword evidence="1" id="KW-0472">Membrane</keyword>
<feature type="transmembrane region" description="Helical" evidence="1">
    <location>
        <begin position="28"/>
        <end position="46"/>
    </location>
</feature>
<reference evidence="2 3" key="1">
    <citation type="submission" date="2018-12" db="EMBL/GenBank/DDBJ databases">
        <title>Mangrovimonas spongiae sp. nov., a novel member of the genus Mangrovimonas isolated from marine sponge.</title>
        <authorList>
            <person name="Zhuang L."/>
            <person name="Luo L."/>
        </authorList>
    </citation>
    <scope>NUCLEOTIDE SEQUENCE [LARGE SCALE GENOMIC DNA]</scope>
    <source>
        <strain evidence="2 3">HN-E26</strain>
    </source>
</reference>
<dbReference type="EMBL" id="RWBG01000003">
    <property type="protein sequence ID" value="RSK39824.1"/>
    <property type="molecule type" value="Genomic_DNA"/>
</dbReference>
<evidence type="ECO:0000313" key="2">
    <source>
        <dbReference type="EMBL" id="RSK39824.1"/>
    </source>
</evidence>
<keyword evidence="3" id="KW-1185">Reference proteome</keyword>
<evidence type="ECO:0000313" key="3">
    <source>
        <dbReference type="Proteomes" id="UP000270620"/>
    </source>
</evidence>
<dbReference type="Pfam" id="PF04020">
    <property type="entry name" value="Phage_holin_4_2"/>
    <property type="match status" value="1"/>
</dbReference>
<dbReference type="PANTHER" id="PTHR37309">
    <property type="entry name" value="SLR0284 PROTEIN"/>
    <property type="match status" value="1"/>
</dbReference>
<gene>
    <name evidence="2" type="ORF">EJA19_08045</name>
</gene>
<feature type="transmembrane region" description="Helical" evidence="1">
    <location>
        <begin position="53"/>
        <end position="77"/>
    </location>
</feature>
<keyword evidence="1" id="KW-1133">Transmembrane helix</keyword>
<protein>
    <submittedName>
        <fullName evidence="2">Phage holin family protein</fullName>
    </submittedName>
</protein>
<dbReference type="RefSeq" id="WP_125467848.1">
    <property type="nucleotide sequence ID" value="NZ_RWBG01000003.1"/>
</dbReference>
<dbReference type="AlphaFoldDB" id="A0A428K0H6"/>
<name>A0A428K0H6_9FLAO</name>
<proteinExistence type="predicted"/>
<keyword evidence="1" id="KW-0812">Transmembrane</keyword>
<dbReference type="InterPro" id="IPR007165">
    <property type="entry name" value="Phage_holin_4_2"/>
</dbReference>
<comment type="caution">
    <text evidence="2">The sequence shown here is derived from an EMBL/GenBank/DDBJ whole genome shotgun (WGS) entry which is preliminary data.</text>
</comment>
<dbReference type="PANTHER" id="PTHR37309:SF1">
    <property type="entry name" value="SLR0284 PROTEIN"/>
    <property type="match status" value="1"/>
</dbReference>
<sequence length="115" mass="12531">MKLILKLLLNALAVVLLSKLLSGVSVDSYLTATIVALVLAILNLFVKPILVLLTLPVTVVTFGIFLLFINAFIILIADKLIEGFSVSSVWIAILFSILLSILQSILHSLLKDDEK</sequence>
<organism evidence="2 3">
    <name type="scientific">Mangrovimonas spongiae</name>
    <dbReference type="NCBI Taxonomy" id="2494697"/>
    <lineage>
        <taxon>Bacteria</taxon>
        <taxon>Pseudomonadati</taxon>
        <taxon>Bacteroidota</taxon>
        <taxon>Flavobacteriia</taxon>
        <taxon>Flavobacteriales</taxon>
        <taxon>Flavobacteriaceae</taxon>
        <taxon>Mangrovimonas</taxon>
    </lineage>
</organism>
<dbReference type="Proteomes" id="UP000270620">
    <property type="component" value="Unassembled WGS sequence"/>
</dbReference>
<evidence type="ECO:0000256" key="1">
    <source>
        <dbReference type="SAM" id="Phobius"/>
    </source>
</evidence>
<accession>A0A428K0H6</accession>